<reference evidence="1 2" key="1">
    <citation type="submission" date="2022-09" db="EMBL/GenBank/DDBJ databases">
        <title>Enrichment on poylsaccharides allowed isolation of novel metabolic and taxonomic groups of Haloarchaea.</title>
        <authorList>
            <person name="Sorokin D.Y."/>
            <person name="Elcheninov A.G."/>
            <person name="Khizhniak T.V."/>
            <person name="Kolganova T.V."/>
            <person name="Kublanov I.V."/>
        </authorList>
    </citation>
    <scope>NUCLEOTIDE SEQUENCE [LARGE SCALE GENOMIC DNA]</scope>
    <source>
        <strain evidence="1 2">AArc-curdl1</strain>
    </source>
</reference>
<dbReference type="AlphaFoldDB" id="A0AAP2ZAW8"/>
<sequence length="146" mass="16886">MEVVLSVSKYEFVSFEQVKVTHNATRNGISYELHDLQSSCAGIIFDVVEDLAVNGSVKLPFQFLIPRALLVEFSLQIKCLVMEVSERLLCEIFDIDLLTTRLNHPNEELADTQIQFLSVFAPRFIEGLWRIRDRTRARPQTNYSRH</sequence>
<dbReference type="Proteomes" id="UP001321047">
    <property type="component" value="Unassembled WGS sequence"/>
</dbReference>
<accession>A0AAP2ZAW8</accession>
<organism evidence="1 2">
    <name type="scientific">Natronosalvus hydrolyticus</name>
    <dbReference type="NCBI Taxonomy" id="2979988"/>
    <lineage>
        <taxon>Archaea</taxon>
        <taxon>Methanobacteriati</taxon>
        <taxon>Methanobacteriota</taxon>
        <taxon>Stenosarchaea group</taxon>
        <taxon>Halobacteria</taxon>
        <taxon>Halobacteriales</taxon>
        <taxon>Natrialbaceae</taxon>
        <taxon>Natronosalvus</taxon>
    </lineage>
</organism>
<comment type="caution">
    <text evidence="1">The sequence shown here is derived from an EMBL/GenBank/DDBJ whole genome shotgun (WGS) entry which is preliminary data.</text>
</comment>
<protein>
    <submittedName>
        <fullName evidence="1">Uncharacterized protein</fullName>
    </submittedName>
</protein>
<gene>
    <name evidence="1" type="ORF">OB919_11840</name>
</gene>
<keyword evidence="2" id="KW-1185">Reference proteome</keyword>
<proteinExistence type="predicted"/>
<dbReference type="EMBL" id="JAOPJZ010000008">
    <property type="protein sequence ID" value="MCU4752659.1"/>
    <property type="molecule type" value="Genomic_DNA"/>
</dbReference>
<name>A0AAP2ZAW8_9EURY</name>
<evidence type="ECO:0000313" key="1">
    <source>
        <dbReference type="EMBL" id="MCU4752659.1"/>
    </source>
</evidence>
<dbReference type="RefSeq" id="WP_342808988.1">
    <property type="nucleotide sequence ID" value="NZ_JAOPJZ010000008.1"/>
</dbReference>
<evidence type="ECO:0000313" key="2">
    <source>
        <dbReference type="Proteomes" id="UP001321047"/>
    </source>
</evidence>